<feature type="region of interest" description="Disordered" evidence="1">
    <location>
        <begin position="122"/>
        <end position="150"/>
    </location>
</feature>
<accession>A0A0L0VZ21</accession>
<dbReference type="PANTHER" id="PTHR48147">
    <property type="entry name" value="PROTEIN CBG23787"/>
    <property type="match status" value="1"/>
</dbReference>
<comment type="caution">
    <text evidence="2">The sequence shown here is derived from an EMBL/GenBank/DDBJ whole genome shotgun (WGS) entry which is preliminary data.</text>
</comment>
<dbReference type="PANTHER" id="PTHR48147:SF3">
    <property type="entry name" value="MYELIN TRANSCRIPTION FACTOR 1-LIKE PROTEIN"/>
    <property type="match status" value="1"/>
</dbReference>
<gene>
    <name evidence="2" type="ORF">PSTG_02426</name>
</gene>
<evidence type="ECO:0000256" key="1">
    <source>
        <dbReference type="SAM" id="MobiDB-lite"/>
    </source>
</evidence>
<dbReference type="Proteomes" id="UP000054564">
    <property type="component" value="Unassembled WGS sequence"/>
</dbReference>
<proteinExistence type="predicted"/>
<evidence type="ECO:0000313" key="2">
    <source>
        <dbReference type="EMBL" id="KNF04516.1"/>
    </source>
</evidence>
<evidence type="ECO:0000313" key="3">
    <source>
        <dbReference type="Proteomes" id="UP000054564"/>
    </source>
</evidence>
<organism evidence="2 3">
    <name type="scientific">Puccinia striiformis f. sp. tritici PST-78</name>
    <dbReference type="NCBI Taxonomy" id="1165861"/>
    <lineage>
        <taxon>Eukaryota</taxon>
        <taxon>Fungi</taxon>
        <taxon>Dikarya</taxon>
        <taxon>Basidiomycota</taxon>
        <taxon>Pucciniomycotina</taxon>
        <taxon>Pucciniomycetes</taxon>
        <taxon>Pucciniales</taxon>
        <taxon>Pucciniaceae</taxon>
        <taxon>Puccinia</taxon>
    </lineage>
</organism>
<protein>
    <submittedName>
        <fullName evidence="2">Uncharacterized protein</fullName>
    </submittedName>
</protein>
<sequence>MPDTRSAFLPSSAPPLDSTDAAYGIAKLADWFSTPTGAPLRKPTHFCSLAYIIHHKGPSALPETTNAQESMHRLYYMISKGKQCVMVGFVELFTFVKSLKEDWNAVIKGVAISYGTRKQKDVGLSMGQAPKRRRQKAPVNDGRPPNTTDALVDKRSAKLGCPVGSTNHDKNPFSTYPLYHALQDKPAQKNCLEPARTFSLLSLAISTAGQRTSSRCLGRSDRFLLVRKARFMASLDPKLHKSPFYKQLFQYNTHRTFTCEMSPKIEQKFPDRARRSHHVITVSPALFNKNKIPYSNVPRLFDEWEKQGLGFPLDCFRAQPIGLSSLPLVGRHTRWCLGDTGQVGTTTNGKKAGYRKVSLSKWRAHFDNDNMCGVQVTLSVLSLTIQKLAWSMRERAWVGEVALRWPGFNPHA</sequence>
<keyword evidence="3" id="KW-1185">Reference proteome</keyword>
<name>A0A0L0VZ21_9BASI</name>
<reference evidence="3" key="1">
    <citation type="submission" date="2014-03" db="EMBL/GenBank/DDBJ databases">
        <title>The Genome Sequence of Puccinia striiformis f. sp. tritici PST-78.</title>
        <authorList>
            <consortium name="The Broad Institute Genome Sequencing Platform"/>
            <person name="Cuomo C."/>
            <person name="Hulbert S."/>
            <person name="Chen X."/>
            <person name="Walker B."/>
            <person name="Young S.K."/>
            <person name="Zeng Q."/>
            <person name="Gargeya S."/>
            <person name="Fitzgerald M."/>
            <person name="Haas B."/>
            <person name="Abouelleil A."/>
            <person name="Alvarado L."/>
            <person name="Arachchi H.M."/>
            <person name="Berlin A.M."/>
            <person name="Chapman S.B."/>
            <person name="Goldberg J."/>
            <person name="Griggs A."/>
            <person name="Gujja S."/>
            <person name="Hansen M."/>
            <person name="Howarth C."/>
            <person name="Imamovic A."/>
            <person name="Larimer J."/>
            <person name="McCowan C."/>
            <person name="Montmayeur A."/>
            <person name="Murphy C."/>
            <person name="Neiman D."/>
            <person name="Pearson M."/>
            <person name="Priest M."/>
            <person name="Roberts A."/>
            <person name="Saif S."/>
            <person name="Shea T."/>
            <person name="Sisk P."/>
            <person name="Sykes S."/>
            <person name="Wortman J."/>
            <person name="Nusbaum C."/>
            <person name="Birren B."/>
        </authorList>
    </citation>
    <scope>NUCLEOTIDE SEQUENCE [LARGE SCALE GENOMIC DNA]</scope>
    <source>
        <strain evidence="3">race PST-78</strain>
    </source>
</reference>
<dbReference type="EMBL" id="AJIL01000012">
    <property type="protein sequence ID" value="KNF04516.1"/>
    <property type="molecule type" value="Genomic_DNA"/>
</dbReference>
<dbReference type="AlphaFoldDB" id="A0A0L0VZ21"/>